<dbReference type="InterPro" id="IPR025737">
    <property type="entry name" value="FApF"/>
</dbReference>
<name>A0A934W993_9BURK</name>
<protein>
    <submittedName>
        <fullName evidence="1">Transporter</fullName>
    </submittedName>
</protein>
<evidence type="ECO:0000313" key="1">
    <source>
        <dbReference type="EMBL" id="MBK4736764.1"/>
    </source>
</evidence>
<organism evidence="1 2">
    <name type="scientific">Noviherbaspirillum pedocola</name>
    <dbReference type="NCBI Taxonomy" id="2801341"/>
    <lineage>
        <taxon>Bacteria</taxon>
        <taxon>Pseudomonadati</taxon>
        <taxon>Pseudomonadota</taxon>
        <taxon>Betaproteobacteria</taxon>
        <taxon>Burkholderiales</taxon>
        <taxon>Oxalobacteraceae</taxon>
        <taxon>Noviherbaspirillum</taxon>
    </lineage>
</organism>
<keyword evidence="2" id="KW-1185">Reference proteome</keyword>
<accession>A0A934W993</accession>
<dbReference type="AlphaFoldDB" id="A0A934W993"/>
<comment type="caution">
    <text evidence="1">The sequence shown here is derived from an EMBL/GenBank/DDBJ whole genome shotgun (WGS) entry which is preliminary data.</text>
</comment>
<gene>
    <name evidence="1" type="ORF">JJB74_19225</name>
</gene>
<proteinExistence type="predicted"/>
<evidence type="ECO:0000313" key="2">
    <source>
        <dbReference type="Proteomes" id="UP000622890"/>
    </source>
</evidence>
<sequence>MPAACALAQEMEPRAYSASPVDTNFALVNVTRLHGSVLPDPSVPITDVAASIDAQTFGYVRTFGVGGHAASLGVALPLVQGDVSGNVVDAPTAVHRAGPGDMRVRFALGLIGSPALSAAEFARRTPETSLGASLTVIAPTGRYRPERLVNVGSNRWAIKPELGLSQPLGKWFVETSLGVWLYGENDEYFGGSRREQDPLALVQLHAGYNFRPGMWLATDLSFSSGGRSRVDGLEKQDRQQNSRYGLTFSLPLGSGWSMKFAWARGLVTRVGGNFESVGVSLQRAWGSQ</sequence>
<dbReference type="Pfam" id="PF13557">
    <property type="entry name" value="Phenol_MetA_deg"/>
    <property type="match status" value="1"/>
</dbReference>
<dbReference type="EMBL" id="JAEPBG010000008">
    <property type="protein sequence ID" value="MBK4736764.1"/>
    <property type="molecule type" value="Genomic_DNA"/>
</dbReference>
<reference evidence="1" key="1">
    <citation type="submission" date="2021-01" db="EMBL/GenBank/DDBJ databases">
        <title>Genome sequence of strain Noviherbaspirillum sp. DKR-6.</title>
        <authorList>
            <person name="Chaudhary D.K."/>
        </authorList>
    </citation>
    <scope>NUCLEOTIDE SEQUENCE</scope>
    <source>
        <strain evidence="1">DKR-6</strain>
    </source>
</reference>
<dbReference type="Proteomes" id="UP000622890">
    <property type="component" value="Unassembled WGS sequence"/>
</dbReference>